<gene>
    <name evidence="1" type="ORF">GCM10011375_21750</name>
</gene>
<keyword evidence="2" id="KW-1185">Reference proteome</keyword>
<comment type="caution">
    <text evidence="1">The sequence shown here is derived from an EMBL/GenBank/DDBJ whole genome shotgun (WGS) entry which is preliminary data.</text>
</comment>
<sequence length="160" mass="17754">MRGDIVYAEGESGNFIKTRYFNSAGDPVAGWLKKTEVQLTKAAAKPALPRATPTSPRRPTPEPAVARTQTKKPAVASSDSEPKETPVSASRKPATTGTVRVDTTYFYDSPDLTQRRRAFCIRGDKMTLTDSSEQAVFATFINWEKVKTTGWIRKEDLNIR</sequence>
<dbReference type="Proteomes" id="UP000605392">
    <property type="component" value="Unassembled WGS sequence"/>
</dbReference>
<evidence type="ECO:0000313" key="1">
    <source>
        <dbReference type="EMBL" id="GGF66362.1"/>
    </source>
</evidence>
<organism evidence="1 2">
    <name type="scientific">Hymenobacter qilianensis</name>
    <dbReference type="NCBI Taxonomy" id="1385715"/>
    <lineage>
        <taxon>Bacteria</taxon>
        <taxon>Pseudomonadati</taxon>
        <taxon>Bacteroidota</taxon>
        <taxon>Cytophagia</taxon>
        <taxon>Cytophagales</taxon>
        <taxon>Hymenobacteraceae</taxon>
        <taxon>Hymenobacter</taxon>
    </lineage>
</organism>
<protein>
    <submittedName>
        <fullName evidence="1">Uncharacterized protein</fullName>
    </submittedName>
</protein>
<accession>A0ACB5PS34</accession>
<evidence type="ECO:0000313" key="2">
    <source>
        <dbReference type="Proteomes" id="UP000605392"/>
    </source>
</evidence>
<proteinExistence type="predicted"/>
<dbReference type="EMBL" id="BMFN01000002">
    <property type="protein sequence ID" value="GGF66362.1"/>
    <property type="molecule type" value="Genomic_DNA"/>
</dbReference>
<name>A0ACB5PS34_9BACT</name>
<reference evidence="1 2" key="1">
    <citation type="journal article" date="2019" name="Int. J. Syst. Evol. Microbiol.">
        <title>The Global Catalogue of Microorganisms (GCM) 10K type strain sequencing project: providing services to taxonomists for standard genome sequencing and annotation.</title>
        <authorList>
            <consortium name="The Broad Institute Genomics Platform"/>
            <consortium name="The Broad Institute Genome Sequencing Center for Infectious Disease"/>
            <person name="Wu L."/>
            <person name="Ma J."/>
        </authorList>
    </citation>
    <scope>NUCLEOTIDE SEQUENCE [LARGE SCALE GENOMIC DNA]</scope>
    <source>
        <strain evidence="1 2">CGMCC 1.12720</strain>
    </source>
</reference>